<evidence type="ECO:0000259" key="1">
    <source>
        <dbReference type="Pfam" id="PF11954"/>
    </source>
</evidence>
<evidence type="ECO:0000313" key="2">
    <source>
        <dbReference type="EMBL" id="MBY8825126.1"/>
    </source>
</evidence>
<dbReference type="InterPro" id="IPR012338">
    <property type="entry name" value="Beta-lactam/transpept-like"/>
</dbReference>
<feature type="domain" description="Peptidase S12 Pab87-related C-terminal" evidence="1">
    <location>
        <begin position="160"/>
        <end position="234"/>
    </location>
</feature>
<reference evidence="2 3" key="1">
    <citation type="submission" date="2021-08" db="EMBL/GenBank/DDBJ databases">
        <authorList>
            <person name="Tuo L."/>
        </authorList>
    </citation>
    <scope>NUCLEOTIDE SEQUENCE [LARGE SCALE GENOMIC DNA]</scope>
    <source>
        <strain evidence="2 3">JCM 31229</strain>
    </source>
</reference>
<protein>
    <submittedName>
        <fullName evidence="2">DUF3471 domain-containing protein</fullName>
    </submittedName>
</protein>
<comment type="caution">
    <text evidence="2">The sequence shown here is derived from an EMBL/GenBank/DDBJ whole genome shotgun (WGS) entry which is preliminary data.</text>
</comment>
<sequence length="251" mass="26935">MEGGIALNGGGRISYAAGLFETRYRGLREIGHGGATGGYRAWLARYPAQRLSIALLCNAGDVSPVAIGHRVADIFLPDHRAPGVDQAQPRRPDGLYVNGVSGQPVRFASAGGLLSIDGRQAQATAPGQWKANGGSYLFGDGNRLTFETEQGESIALHKVDFSPHANMADYAGRYCSVDGNGCFSVRYSRGRILLQLARAPGLTLDHISGDIFTFQPDGLVNFIRDRRGKISSLIYGDARNYNMLFSRAAGN</sequence>
<evidence type="ECO:0000313" key="3">
    <source>
        <dbReference type="Proteomes" id="UP000706039"/>
    </source>
</evidence>
<proteinExistence type="predicted"/>
<gene>
    <name evidence="2" type="ORF">K7G82_22685</name>
</gene>
<accession>A0ABS7PV31</accession>
<organism evidence="2 3">
    <name type="scientific">Sphingomonas colocasiae</name>
    <dbReference type="NCBI Taxonomy" id="1848973"/>
    <lineage>
        <taxon>Bacteria</taxon>
        <taxon>Pseudomonadati</taxon>
        <taxon>Pseudomonadota</taxon>
        <taxon>Alphaproteobacteria</taxon>
        <taxon>Sphingomonadales</taxon>
        <taxon>Sphingomonadaceae</taxon>
        <taxon>Sphingomonas</taxon>
    </lineage>
</organism>
<dbReference type="Gene3D" id="3.40.710.10">
    <property type="entry name" value="DD-peptidase/beta-lactamase superfamily"/>
    <property type="match status" value="1"/>
</dbReference>
<dbReference type="Pfam" id="PF11954">
    <property type="entry name" value="DUF3471"/>
    <property type="match status" value="1"/>
</dbReference>
<dbReference type="EMBL" id="JAINVV010000011">
    <property type="protein sequence ID" value="MBY8825126.1"/>
    <property type="molecule type" value="Genomic_DNA"/>
</dbReference>
<dbReference type="RefSeq" id="WP_222992228.1">
    <property type="nucleotide sequence ID" value="NZ_JAINVV010000011.1"/>
</dbReference>
<dbReference type="SUPFAM" id="SSF56601">
    <property type="entry name" value="beta-lactamase/transpeptidase-like"/>
    <property type="match status" value="1"/>
</dbReference>
<name>A0ABS7PV31_9SPHN</name>
<dbReference type="Proteomes" id="UP000706039">
    <property type="component" value="Unassembled WGS sequence"/>
</dbReference>
<dbReference type="InterPro" id="IPR021860">
    <property type="entry name" value="Peptidase_S12_Pab87-rel_C"/>
</dbReference>
<keyword evidence="3" id="KW-1185">Reference proteome</keyword>